<dbReference type="InterPro" id="IPR051331">
    <property type="entry name" value="Chorismate_mutase-related"/>
</dbReference>
<dbReference type="Pfam" id="PF01817">
    <property type="entry name" value="CM_2"/>
    <property type="match status" value="1"/>
</dbReference>
<dbReference type="SUPFAM" id="SSF48600">
    <property type="entry name" value="Chorismate mutase II"/>
    <property type="match status" value="1"/>
</dbReference>
<name>A0A520KVW1_9EURY</name>
<reference evidence="3 4" key="1">
    <citation type="journal article" date="2019" name="Nat. Microbiol.">
        <title>Wide diversity of methane and short-chain alkane metabolisms in uncultured archaea.</title>
        <authorList>
            <person name="Borrel G."/>
            <person name="Adam P.S."/>
            <person name="McKay L.J."/>
            <person name="Chen L.X."/>
            <person name="Sierra-Garcia I.N."/>
            <person name="Sieber C.M."/>
            <person name="Letourneur Q."/>
            <person name="Ghozlane A."/>
            <person name="Andersen G.L."/>
            <person name="Li W.J."/>
            <person name="Hallam S.J."/>
            <person name="Muyzer G."/>
            <person name="de Oliveira V.M."/>
            <person name="Inskeep W.P."/>
            <person name="Banfield J.F."/>
            <person name="Gribaldo S."/>
        </authorList>
    </citation>
    <scope>NUCLEOTIDE SEQUENCE [LARGE SCALE GENOMIC DNA]</scope>
    <source>
        <strain evidence="3">NM1b</strain>
    </source>
</reference>
<dbReference type="PANTHER" id="PTHR38041">
    <property type="entry name" value="CHORISMATE MUTASE"/>
    <property type="match status" value="1"/>
</dbReference>
<dbReference type="InterPro" id="IPR002701">
    <property type="entry name" value="CM_II_prokaryot"/>
</dbReference>
<dbReference type="AlphaFoldDB" id="A0A520KVW1"/>
<evidence type="ECO:0000313" key="3">
    <source>
        <dbReference type="EMBL" id="RZN68216.1"/>
    </source>
</evidence>
<evidence type="ECO:0000256" key="1">
    <source>
        <dbReference type="ARBA" id="ARBA00023235"/>
    </source>
</evidence>
<dbReference type="SMART" id="SM00830">
    <property type="entry name" value="CM_2"/>
    <property type="match status" value="1"/>
</dbReference>
<dbReference type="InterPro" id="IPR036979">
    <property type="entry name" value="CM_dom_sf"/>
</dbReference>
<dbReference type="InterPro" id="IPR036263">
    <property type="entry name" value="Chorismate_II_sf"/>
</dbReference>
<dbReference type="PROSITE" id="PS51168">
    <property type="entry name" value="CHORISMATE_MUT_2"/>
    <property type="match status" value="1"/>
</dbReference>
<dbReference type="Gene3D" id="1.20.59.10">
    <property type="entry name" value="Chorismate mutase"/>
    <property type="match status" value="1"/>
</dbReference>
<dbReference type="GO" id="GO:0009697">
    <property type="term" value="P:salicylic acid biosynthetic process"/>
    <property type="evidence" value="ECO:0007669"/>
    <property type="project" value="TreeGrafter"/>
</dbReference>
<comment type="caution">
    <text evidence="3">The sequence shown here is derived from an EMBL/GenBank/DDBJ whole genome shotgun (WGS) entry which is preliminary data.</text>
</comment>
<dbReference type="EMBL" id="RXIL01000114">
    <property type="protein sequence ID" value="RZN68216.1"/>
    <property type="molecule type" value="Genomic_DNA"/>
</dbReference>
<dbReference type="GO" id="GO:0046417">
    <property type="term" value="P:chorismate metabolic process"/>
    <property type="evidence" value="ECO:0007669"/>
    <property type="project" value="InterPro"/>
</dbReference>
<organism evidence="3 4">
    <name type="scientific">Candidatus Methanolliviera hydrocarbonicum</name>
    <dbReference type="NCBI Taxonomy" id="2491085"/>
    <lineage>
        <taxon>Archaea</taxon>
        <taxon>Methanobacteriati</taxon>
        <taxon>Methanobacteriota</taxon>
        <taxon>Candidatus Methanoliparia</taxon>
        <taxon>Candidatus Methanoliparales</taxon>
        <taxon>Candidatus Methanollivieraceae</taxon>
        <taxon>Candidatus Methanolliviera</taxon>
    </lineage>
</organism>
<keyword evidence="1" id="KW-0413">Isomerase</keyword>
<protein>
    <submittedName>
        <fullName evidence="3">Chorismate mutase</fullName>
    </submittedName>
</protein>
<evidence type="ECO:0000259" key="2">
    <source>
        <dbReference type="PROSITE" id="PS51168"/>
    </source>
</evidence>
<dbReference type="PANTHER" id="PTHR38041:SF1">
    <property type="entry name" value="CHORISMATE MUTASE"/>
    <property type="match status" value="1"/>
</dbReference>
<accession>A0A520KVW1</accession>
<dbReference type="Proteomes" id="UP000320766">
    <property type="component" value="Unassembled WGS sequence"/>
</dbReference>
<feature type="non-terminal residue" evidence="3">
    <location>
        <position position="1"/>
    </location>
</feature>
<dbReference type="GO" id="GO:0004106">
    <property type="term" value="F:chorismate mutase activity"/>
    <property type="evidence" value="ECO:0007669"/>
    <property type="project" value="InterPro"/>
</dbReference>
<feature type="domain" description="Chorismate mutase" evidence="2">
    <location>
        <begin position="1"/>
        <end position="89"/>
    </location>
</feature>
<proteinExistence type="predicted"/>
<gene>
    <name evidence="3" type="ORF">EF807_06320</name>
</gene>
<sequence length="94" mass="11188">RSLIEDVREEVREIDEQIIKLVVMRRKLAEKILDAKKVDKIKINDEEQKRTVLKRVEKTARANNLDENAIKEIFKILIEMNAKRQYELLGKTKN</sequence>
<evidence type="ECO:0000313" key="4">
    <source>
        <dbReference type="Proteomes" id="UP000320766"/>
    </source>
</evidence>